<dbReference type="InterPro" id="IPR050222">
    <property type="entry name" value="MATE_MdtK"/>
</dbReference>
<evidence type="ECO:0000256" key="3">
    <source>
        <dbReference type="ARBA" id="ARBA00022449"/>
    </source>
</evidence>
<evidence type="ECO:0000256" key="1">
    <source>
        <dbReference type="ARBA" id="ARBA00004429"/>
    </source>
</evidence>
<proteinExistence type="predicted"/>
<keyword evidence="6 10" id="KW-1133">Transmembrane helix</keyword>
<evidence type="ECO:0000313" key="11">
    <source>
        <dbReference type="EMBL" id="EPX78700.1"/>
    </source>
</evidence>
<feature type="transmembrane region" description="Helical" evidence="10">
    <location>
        <begin position="116"/>
        <end position="134"/>
    </location>
</feature>
<feature type="transmembrane region" description="Helical" evidence="10">
    <location>
        <begin position="257"/>
        <end position="279"/>
    </location>
</feature>
<evidence type="ECO:0000256" key="4">
    <source>
        <dbReference type="ARBA" id="ARBA00022475"/>
    </source>
</evidence>
<feature type="transmembrane region" description="Helical" evidence="10">
    <location>
        <begin position="340"/>
        <end position="364"/>
    </location>
</feature>
<dbReference type="PANTHER" id="PTHR43298:SF2">
    <property type="entry name" value="FMN_FAD EXPORTER YEEO-RELATED"/>
    <property type="match status" value="1"/>
</dbReference>
<feature type="transmembrane region" description="Helical" evidence="10">
    <location>
        <begin position="78"/>
        <end position="96"/>
    </location>
</feature>
<accession>S9RKQ0</accession>
<dbReference type="CDD" id="cd13131">
    <property type="entry name" value="MATE_NorM_like"/>
    <property type="match status" value="1"/>
</dbReference>
<evidence type="ECO:0000256" key="2">
    <source>
        <dbReference type="ARBA" id="ARBA00022448"/>
    </source>
</evidence>
<dbReference type="AlphaFoldDB" id="S9RKQ0"/>
<dbReference type="eggNOG" id="COG0534">
    <property type="taxonomic scope" value="Bacteria"/>
</dbReference>
<evidence type="ECO:0000313" key="12">
    <source>
        <dbReference type="Proteomes" id="UP000015347"/>
    </source>
</evidence>
<gene>
    <name evidence="11" type="ORF">Salmuc_04282</name>
</gene>
<evidence type="ECO:0000256" key="8">
    <source>
        <dbReference type="ARBA" id="ARBA00023136"/>
    </source>
</evidence>
<comment type="subcellular location">
    <subcellularLocation>
        <location evidence="1">Cell inner membrane</location>
        <topology evidence="1">Multi-pass membrane protein</topology>
    </subcellularLocation>
</comment>
<feature type="transmembrane region" description="Helical" evidence="10">
    <location>
        <begin position="376"/>
        <end position="396"/>
    </location>
</feature>
<keyword evidence="5 10" id="KW-0812">Transmembrane</keyword>
<dbReference type="Proteomes" id="UP000015347">
    <property type="component" value="Unassembled WGS sequence"/>
</dbReference>
<keyword evidence="3" id="KW-0050">Antiport</keyword>
<keyword evidence="2" id="KW-0813">Transport</keyword>
<sequence length="446" mass="47244">MLGLPLVGGHVAQMAIGLTDTIMMGRYGVPELAALTLAMTLFSTLFLFGSGFAWAVMPMVAQYDAEGDERQIRRATRMGLWLSIGFFALTMPAMWASAPLLRALGQTPQVAQDAQVYLRIAGWGLLPALGVMVLKSFLAALEHTRVVFWITVASAVVNGFANYGLIFGHWGLPELGLQGAALGSLLSHGVALAGVVAYARLRLPQYPLWQRFWRPDTEMLREVFALGWPIGFTTLAEVGLFAATAILIGWIGTVPLAAHGIALQISALTFMVHLGLANVATVRAGQARGRRDGLGLRRGAVAVLALSGVAVIATVAAFVIVPEWLVGLFLSRDDPDRAAILQTGAALLMVAALFQLVDAAQVVTLGLLRGLQDTRVPMVMAGVAYWGLGLPVAWGLGFPAGFGAVGVWFGLVIGLGVAAVLLNWRFWSRAVPGMPAQSLASAGPRD</sequence>
<dbReference type="EMBL" id="APVH01000038">
    <property type="protein sequence ID" value="EPX78700.1"/>
    <property type="molecule type" value="Genomic_DNA"/>
</dbReference>
<keyword evidence="8 10" id="KW-0472">Membrane</keyword>
<dbReference type="HOGENOM" id="CLU_012893_6_3_5"/>
<organism evidence="11 12">
    <name type="scientific">Salipiger mucosus DSM 16094</name>
    <dbReference type="NCBI Taxonomy" id="1123237"/>
    <lineage>
        <taxon>Bacteria</taxon>
        <taxon>Pseudomonadati</taxon>
        <taxon>Pseudomonadota</taxon>
        <taxon>Alphaproteobacteria</taxon>
        <taxon>Rhodobacterales</taxon>
        <taxon>Roseobacteraceae</taxon>
        <taxon>Salipiger</taxon>
    </lineage>
</organism>
<feature type="transmembrane region" description="Helical" evidence="10">
    <location>
        <begin position="402"/>
        <end position="424"/>
    </location>
</feature>
<dbReference type="GO" id="GO:0015297">
    <property type="term" value="F:antiporter activity"/>
    <property type="evidence" value="ECO:0007669"/>
    <property type="project" value="UniProtKB-KW"/>
</dbReference>
<dbReference type="GO" id="GO:0005886">
    <property type="term" value="C:plasma membrane"/>
    <property type="evidence" value="ECO:0007669"/>
    <property type="project" value="UniProtKB-SubCell"/>
</dbReference>
<name>S9RKQ0_9RHOB</name>
<keyword evidence="12" id="KW-1185">Reference proteome</keyword>
<feature type="transmembrane region" description="Helical" evidence="10">
    <location>
        <begin position="146"/>
        <end position="167"/>
    </location>
</feature>
<evidence type="ECO:0000256" key="10">
    <source>
        <dbReference type="SAM" id="Phobius"/>
    </source>
</evidence>
<feature type="transmembrane region" description="Helical" evidence="10">
    <location>
        <begin position="300"/>
        <end position="320"/>
    </location>
</feature>
<dbReference type="PANTHER" id="PTHR43298">
    <property type="entry name" value="MULTIDRUG RESISTANCE PROTEIN NORM-RELATED"/>
    <property type="match status" value="1"/>
</dbReference>
<protein>
    <recommendedName>
        <fullName evidence="9">Multidrug-efflux transporter</fullName>
    </recommendedName>
</protein>
<dbReference type="GO" id="GO:0042910">
    <property type="term" value="F:xenobiotic transmembrane transporter activity"/>
    <property type="evidence" value="ECO:0007669"/>
    <property type="project" value="InterPro"/>
</dbReference>
<evidence type="ECO:0000256" key="6">
    <source>
        <dbReference type="ARBA" id="ARBA00022989"/>
    </source>
</evidence>
<feature type="transmembrane region" description="Helical" evidence="10">
    <location>
        <begin position="32"/>
        <end position="57"/>
    </location>
</feature>
<dbReference type="STRING" id="1123237.Salmuc_04282"/>
<evidence type="ECO:0000256" key="5">
    <source>
        <dbReference type="ARBA" id="ARBA00022692"/>
    </source>
</evidence>
<feature type="transmembrane region" description="Helical" evidence="10">
    <location>
        <begin position="179"/>
        <end position="201"/>
    </location>
</feature>
<dbReference type="InterPro" id="IPR048279">
    <property type="entry name" value="MdtK-like"/>
</dbReference>
<evidence type="ECO:0000256" key="7">
    <source>
        <dbReference type="ARBA" id="ARBA00023065"/>
    </source>
</evidence>
<reference evidence="12" key="1">
    <citation type="journal article" date="2014" name="Stand. Genomic Sci.">
        <title>Genome sequence of the exopolysaccharide-producing Salipiger mucosus type strain (DSM 16094(T)), a moderately halophilic member of the Roseobacter clade.</title>
        <authorList>
            <person name="Riedel T."/>
            <person name="Spring S."/>
            <person name="Fiebig A."/>
            <person name="Petersen J."/>
            <person name="Kyrpides N.C."/>
            <person name="Goker M."/>
            <person name="Klenk H.P."/>
        </authorList>
    </citation>
    <scope>NUCLEOTIDE SEQUENCE [LARGE SCALE GENOMIC DNA]</scope>
    <source>
        <strain evidence="12">DSM 16094</strain>
    </source>
</reference>
<dbReference type="PIRSF" id="PIRSF006603">
    <property type="entry name" value="DinF"/>
    <property type="match status" value="1"/>
</dbReference>
<feature type="transmembrane region" description="Helical" evidence="10">
    <location>
        <begin position="222"/>
        <end position="251"/>
    </location>
</feature>
<keyword evidence="4" id="KW-1003">Cell membrane</keyword>
<comment type="caution">
    <text evidence="11">The sequence shown here is derived from an EMBL/GenBank/DDBJ whole genome shotgun (WGS) entry which is preliminary data.</text>
</comment>
<dbReference type="InterPro" id="IPR002528">
    <property type="entry name" value="MATE_fam"/>
</dbReference>
<dbReference type="Pfam" id="PF01554">
    <property type="entry name" value="MatE"/>
    <property type="match status" value="2"/>
</dbReference>
<dbReference type="NCBIfam" id="TIGR00797">
    <property type="entry name" value="matE"/>
    <property type="match status" value="1"/>
</dbReference>
<evidence type="ECO:0000256" key="9">
    <source>
        <dbReference type="ARBA" id="ARBA00031636"/>
    </source>
</evidence>
<dbReference type="GO" id="GO:0006811">
    <property type="term" value="P:monoatomic ion transport"/>
    <property type="evidence" value="ECO:0007669"/>
    <property type="project" value="UniProtKB-KW"/>
</dbReference>
<keyword evidence="7" id="KW-0406">Ion transport</keyword>